<dbReference type="GO" id="GO:0016787">
    <property type="term" value="F:hydrolase activity"/>
    <property type="evidence" value="ECO:0007669"/>
    <property type="project" value="UniProtKB-ARBA"/>
</dbReference>
<accession>A0A1Y5F5P0</accession>
<evidence type="ECO:0000256" key="1">
    <source>
        <dbReference type="SAM" id="SignalP"/>
    </source>
</evidence>
<evidence type="ECO:0008006" key="4">
    <source>
        <dbReference type="Google" id="ProtNLM"/>
    </source>
</evidence>
<comment type="caution">
    <text evidence="2">The sequence shown here is derived from an EMBL/GenBank/DDBJ whole genome shotgun (WGS) entry which is preliminary data.</text>
</comment>
<gene>
    <name evidence="2" type="ORF">A9Q84_07560</name>
</gene>
<sequence length="420" mass="48329">MKKLIIILILFSIVSCATKTSKYLTSNDTNNSKQTEDKPYVLLISIDGYRWDYTEKYSPKFLTNFMKTGSSVKSLRPSYPTKTFPNHLSIITGRYPMNHGIIGNRFYAPSIDRSYSLRDRSAIEDTRFYTAKPLWVLAEEQGMKTATYFWPGSEAKIDGSFPSYYLKYNHGTPHDERINTVLKWFKMPKEKRPHFATLYFHDVDSAGHNYGPNASETEAAVHKVDKSIERLVHELNKLNLPLNIVIVSDHGMAELDEKNVELIGKSKKVKTNLESFKIVGKGPLVHFYRSNSSFKYVTRTMNLINKNAKHFKCYKKNKTPKYLNFRKNKRIGDFVCIADRGWSISHEPKSIPKGNHGWSQFEGTDMHSILYAKGPNFKSAFKQGTVNNIDIYPMLAKILDLKIEHEIDGKIKNTMPLIKE</sequence>
<dbReference type="PANTHER" id="PTHR10151">
    <property type="entry name" value="ECTONUCLEOTIDE PYROPHOSPHATASE/PHOSPHODIESTERASE"/>
    <property type="match status" value="1"/>
</dbReference>
<keyword evidence="1" id="KW-0732">Signal</keyword>
<dbReference type="PANTHER" id="PTHR10151:SF120">
    <property type="entry name" value="BIS(5'-ADENOSYL)-TRIPHOSPHATASE"/>
    <property type="match status" value="1"/>
</dbReference>
<reference evidence="3" key="1">
    <citation type="journal article" date="2017" name="Proc. Natl. Acad. Sci. U.S.A.">
        <title>Simulation of Deepwater Horizon oil plume reveals substrate specialization within a complex community of hydrocarbon-degraders.</title>
        <authorList>
            <person name="Hu P."/>
            <person name="Dubinsky E.A."/>
            <person name="Probst A.J."/>
            <person name="Wang J."/>
            <person name="Sieber C.M.K."/>
            <person name="Tom L.M."/>
            <person name="Gardinali P."/>
            <person name="Banfield J.F."/>
            <person name="Atlas R.M."/>
            <person name="Andersen G.L."/>
        </authorList>
    </citation>
    <scope>NUCLEOTIDE SEQUENCE [LARGE SCALE GENOMIC DNA]</scope>
</reference>
<dbReference type="SUPFAM" id="SSF53649">
    <property type="entry name" value="Alkaline phosphatase-like"/>
    <property type="match status" value="1"/>
</dbReference>
<proteinExistence type="predicted"/>
<dbReference type="InterPro" id="IPR017850">
    <property type="entry name" value="Alkaline_phosphatase_core_sf"/>
</dbReference>
<dbReference type="Pfam" id="PF01663">
    <property type="entry name" value="Phosphodiest"/>
    <property type="match status" value="1"/>
</dbReference>
<dbReference type="InterPro" id="IPR002591">
    <property type="entry name" value="Phosphodiest/P_Trfase"/>
</dbReference>
<dbReference type="CDD" id="cd16018">
    <property type="entry name" value="Enpp"/>
    <property type="match status" value="1"/>
</dbReference>
<feature type="chain" id="PRO_5012215564" description="Alkaline phosphatase family protein" evidence="1">
    <location>
        <begin position="18"/>
        <end position="420"/>
    </location>
</feature>
<organism evidence="2 3">
    <name type="scientific">Halobacteriovorax marinus</name>
    <dbReference type="NCBI Taxonomy" id="97084"/>
    <lineage>
        <taxon>Bacteria</taxon>
        <taxon>Pseudomonadati</taxon>
        <taxon>Bdellovibrionota</taxon>
        <taxon>Bacteriovoracia</taxon>
        <taxon>Bacteriovoracales</taxon>
        <taxon>Halobacteriovoraceae</taxon>
        <taxon>Halobacteriovorax</taxon>
    </lineage>
</organism>
<dbReference type="AlphaFoldDB" id="A0A1Y5F5P0"/>
<protein>
    <recommendedName>
        <fullName evidence="4">Alkaline phosphatase family protein</fullName>
    </recommendedName>
</protein>
<dbReference type="Gene3D" id="3.30.1360.180">
    <property type="match status" value="1"/>
</dbReference>
<dbReference type="EMBL" id="MAAO01000006">
    <property type="protein sequence ID" value="OUR96206.1"/>
    <property type="molecule type" value="Genomic_DNA"/>
</dbReference>
<evidence type="ECO:0000313" key="2">
    <source>
        <dbReference type="EMBL" id="OUR96206.1"/>
    </source>
</evidence>
<dbReference type="Proteomes" id="UP000196531">
    <property type="component" value="Unassembled WGS sequence"/>
</dbReference>
<dbReference type="Gene3D" id="3.40.720.10">
    <property type="entry name" value="Alkaline Phosphatase, subunit A"/>
    <property type="match status" value="1"/>
</dbReference>
<name>A0A1Y5F5P0_9BACT</name>
<feature type="signal peptide" evidence="1">
    <location>
        <begin position="1"/>
        <end position="17"/>
    </location>
</feature>
<dbReference type="PROSITE" id="PS51257">
    <property type="entry name" value="PROKAR_LIPOPROTEIN"/>
    <property type="match status" value="1"/>
</dbReference>
<evidence type="ECO:0000313" key="3">
    <source>
        <dbReference type="Proteomes" id="UP000196531"/>
    </source>
</evidence>